<dbReference type="HOGENOM" id="CLU_3374560_0_0_6"/>
<proteinExistence type="predicted"/>
<protein>
    <submittedName>
        <fullName evidence="2">Cold-shock protein</fullName>
    </submittedName>
</protein>
<comment type="caution">
    <text evidence="2">The sequence shown here is derived from an EMBL/GenBank/DDBJ whole genome shotgun (WGS) entry which is preliminary data.</text>
</comment>
<accession>R8AY05</accession>
<reference evidence="2 3" key="1">
    <citation type="journal article" date="2013" name="Genome Announc.">
        <title>Draft Genome Sequence of the Moderately Halophilic Bacterium Marinobacter lipolyticus Strain SM19.</title>
        <authorList>
            <person name="Papke R.T."/>
            <person name="de la Haba R.R."/>
            <person name="Infante-Dominguez C."/>
            <person name="Perez D."/>
            <person name="Sanchez-Porro C."/>
            <person name="Lapierre P."/>
            <person name="Ventosa A."/>
        </authorList>
    </citation>
    <scope>NUCLEOTIDE SEQUENCE [LARGE SCALE GENOMIC DNA]</scope>
    <source>
        <strain evidence="2 3">SM19</strain>
    </source>
</reference>
<dbReference type="Pfam" id="PF05901">
    <property type="entry name" value="Excalibur"/>
    <property type="match status" value="1"/>
</dbReference>
<dbReference type="AlphaFoldDB" id="R8AY05"/>
<dbReference type="eggNOG" id="COG1278">
    <property type="taxonomic scope" value="Bacteria"/>
</dbReference>
<evidence type="ECO:0000259" key="1">
    <source>
        <dbReference type="Pfam" id="PF05901"/>
    </source>
</evidence>
<feature type="domain" description="Excalibur calcium-binding" evidence="1">
    <location>
        <begin position="1"/>
        <end position="29"/>
    </location>
</feature>
<dbReference type="InterPro" id="IPR008613">
    <property type="entry name" value="Excalibur_Ca-bd_domain"/>
</dbReference>
<evidence type="ECO:0000313" key="3">
    <source>
        <dbReference type="Proteomes" id="UP000016540"/>
    </source>
</evidence>
<evidence type="ECO:0000313" key="2">
    <source>
        <dbReference type="EMBL" id="EON91221.1"/>
    </source>
</evidence>
<dbReference type="EMBL" id="ASAD01000017">
    <property type="protein sequence ID" value="EON91221.1"/>
    <property type="molecule type" value="Genomic_DNA"/>
</dbReference>
<gene>
    <name evidence="2" type="ORF">MARLIPOL_14400</name>
</gene>
<sequence>MTSRAEAEFFIRNCPNTRMDGDRDGIPCENDSRF</sequence>
<name>R8AY05_9GAMM</name>
<keyword evidence="3" id="KW-1185">Reference proteome</keyword>
<dbReference type="Proteomes" id="UP000016540">
    <property type="component" value="Unassembled WGS sequence"/>
</dbReference>
<organism evidence="2 3">
    <name type="scientific">Marinobacter lipolyticus SM19</name>
    <dbReference type="NCBI Taxonomy" id="1318628"/>
    <lineage>
        <taxon>Bacteria</taxon>
        <taxon>Pseudomonadati</taxon>
        <taxon>Pseudomonadota</taxon>
        <taxon>Gammaproteobacteria</taxon>
        <taxon>Pseudomonadales</taxon>
        <taxon>Marinobacteraceae</taxon>
        <taxon>Marinobacter</taxon>
    </lineage>
</organism>
<dbReference type="STRING" id="1318628.MARLIPOL_14400"/>